<dbReference type="Pfam" id="PF04131">
    <property type="entry name" value="NanE"/>
    <property type="match status" value="1"/>
</dbReference>
<comment type="catalytic activity">
    <reaction evidence="1 7">
        <text>an N-acyl-D-glucosamine 6-phosphate = an N-acyl-D-mannosamine 6-phosphate</text>
        <dbReference type="Rhea" id="RHEA:23932"/>
        <dbReference type="ChEBI" id="CHEBI:57599"/>
        <dbReference type="ChEBI" id="CHEBI:57666"/>
        <dbReference type="EC" id="5.1.3.9"/>
    </reaction>
</comment>
<evidence type="ECO:0000256" key="7">
    <source>
        <dbReference type="HAMAP-Rule" id="MF_01235"/>
    </source>
</evidence>
<proteinExistence type="inferred from homology"/>
<dbReference type="EMBL" id="CCXS01000001">
    <property type="protein sequence ID" value="CEG21411.1"/>
    <property type="molecule type" value="Genomic_DNA"/>
</dbReference>
<evidence type="ECO:0000313" key="8">
    <source>
        <dbReference type="EMBL" id="CEG21411.1"/>
    </source>
</evidence>
<evidence type="ECO:0000313" key="9">
    <source>
        <dbReference type="Proteomes" id="UP000043699"/>
    </source>
</evidence>
<comment type="pathway">
    <text evidence="3 7">Amino-sugar metabolism; N-acetylneuraminate degradation; D-fructose 6-phosphate from N-acetylneuraminate: step 3/5.</text>
</comment>
<dbReference type="InterPro" id="IPR011060">
    <property type="entry name" value="RibuloseP-bd_barrel"/>
</dbReference>
<dbReference type="EC" id="5.1.3.9" evidence="7"/>
<sequence length="227" mass="24996">MILEKIQGGLVVSCQALEDEPLHSSFIMGRMARAAMEGGAIGIRANSAADINEIRKNTNLPVIGIVKKDYADSSIFITATMKEIEELATTDCEMIAIDATSRKRPNNETLEEFVEKVRRKVPTKLLMADVATFEEAVQAEKLGFDCVSTTLIGYTEQTDGQKIDQEDYQILKEIVEALKIPVIAEGNVDTSEKAKRCLDLGAHSVVVGSAITRPQIITKRFTDYINN</sequence>
<dbReference type="CDD" id="cd04729">
    <property type="entry name" value="NanE"/>
    <property type="match status" value="1"/>
</dbReference>
<evidence type="ECO:0000256" key="1">
    <source>
        <dbReference type="ARBA" id="ARBA00000056"/>
    </source>
</evidence>
<dbReference type="GO" id="GO:0005829">
    <property type="term" value="C:cytosol"/>
    <property type="evidence" value="ECO:0007669"/>
    <property type="project" value="TreeGrafter"/>
</dbReference>
<dbReference type="HAMAP" id="MF_01235">
    <property type="entry name" value="ManNAc6P_epimer"/>
    <property type="match status" value="1"/>
</dbReference>
<evidence type="ECO:0000256" key="2">
    <source>
        <dbReference type="ARBA" id="ARBA00002147"/>
    </source>
</evidence>
<dbReference type="PANTHER" id="PTHR36204">
    <property type="entry name" value="N-ACETYLMANNOSAMINE-6-PHOSPHATE 2-EPIMERASE-RELATED"/>
    <property type="match status" value="1"/>
</dbReference>
<comment type="function">
    <text evidence="2 7">Converts N-acetylmannosamine-6-phosphate (ManNAc-6-P) to N-acetylglucosamine-6-phosphate (GlcNAc-6-P).</text>
</comment>
<dbReference type="UniPathway" id="UPA00629">
    <property type="reaction ID" value="UER00682"/>
</dbReference>
<organism evidence="8 9">
    <name type="scientific">Planococcus massiliensis</name>
    <dbReference type="NCBI Taxonomy" id="1499687"/>
    <lineage>
        <taxon>Bacteria</taxon>
        <taxon>Bacillati</taxon>
        <taxon>Bacillota</taxon>
        <taxon>Bacilli</taxon>
        <taxon>Bacillales</taxon>
        <taxon>Caryophanaceae</taxon>
        <taxon>Planococcus</taxon>
    </lineage>
</organism>
<comment type="similarity">
    <text evidence="4 7">Belongs to the NanE family.</text>
</comment>
<dbReference type="InterPro" id="IPR007260">
    <property type="entry name" value="NanE"/>
</dbReference>
<keyword evidence="9" id="KW-1185">Reference proteome</keyword>
<evidence type="ECO:0000256" key="4">
    <source>
        <dbReference type="ARBA" id="ARBA00007439"/>
    </source>
</evidence>
<keyword evidence="5 7" id="KW-0413">Isomerase</keyword>
<protein>
    <recommendedName>
        <fullName evidence="7">Putative N-acetylmannosamine-6-phosphate 2-epimerase</fullName>
        <ecNumber evidence="7">5.1.3.9</ecNumber>
    </recommendedName>
    <alternativeName>
        <fullName evidence="7">ManNAc-6-P epimerase</fullName>
    </alternativeName>
</protein>
<accession>A0A098EJC5</accession>
<name>A0A098EJC5_9BACL</name>
<evidence type="ECO:0000256" key="5">
    <source>
        <dbReference type="ARBA" id="ARBA00023235"/>
    </source>
</evidence>
<dbReference type="GO" id="GO:0047465">
    <property type="term" value="F:N-acylglucosamine-6-phosphate 2-epimerase activity"/>
    <property type="evidence" value="ECO:0007669"/>
    <property type="project" value="UniProtKB-EC"/>
</dbReference>
<dbReference type="InterPro" id="IPR013785">
    <property type="entry name" value="Aldolase_TIM"/>
</dbReference>
<dbReference type="SUPFAM" id="SSF51366">
    <property type="entry name" value="Ribulose-phoshate binding barrel"/>
    <property type="match status" value="1"/>
</dbReference>
<gene>
    <name evidence="7 8" type="primary">nanE</name>
    <name evidence="8" type="ORF">BN1080_00321</name>
</gene>
<reference evidence="8 9" key="1">
    <citation type="submission" date="2014-09" db="EMBL/GenBank/DDBJ databases">
        <authorList>
            <person name="Urmite Genomes Urmite Genomes"/>
        </authorList>
    </citation>
    <scope>NUCLEOTIDE SEQUENCE [LARGE SCALE GENOMIC DNA]</scope>
    <source>
        <strain evidence="8 9">ES2</strain>
    </source>
</reference>
<dbReference type="GO" id="GO:0019262">
    <property type="term" value="P:N-acetylneuraminate catabolic process"/>
    <property type="evidence" value="ECO:0007669"/>
    <property type="project" value="UniProtKB-UniRule"/>
</dbReference>
<dbReference type="GO" id="GO:0005975">
    <property type="term" value="P:carbohydrate metabolic process"/>
    <property type="evidence" value="ECO:0007669"/>
    <property type="project" value="UniProtKB-UniRule"/>
</dbReference>
<dbReference type="AlphaFoldDB" id="A0A098EJC5"/>
<dbReference type="Gene3D" id="3.20.20.70">
    <property type="entry name" value="Aldolase class I"/>
    <property type="match status" value="1"/>
</dbReference>
<dbReference type="GO" id="GO:0006053">
    <property type="term" value="P:N-acetylmannosamine catabolic process"/>
    <property type="evidence" value="ECO:0007669"/>
    <property type="project" value="TreeGrafter"/>
</dbReference>
<evidence type="ECO:0000256" key="6">
    <source>
        <dbReference type="ARBA" id="ARBA00023277"/>
    </source>
</evidence>
<dbReference type="STRING" id="1499687.BN1080_00321"/>
<evidence type="ECO:0000256" key="3">
    <source>
        <dbReference type="ARBA" id="ARBA00005081"/>
    </source>
</evidence>
<dbReference type="Proteomes" id="UP000043699">
    <property type="component" value="Unassembled WGS sequence"/>
</dbReference>
<dbReference type="NCBIfam" id="NF002231">
    <property type="entry name" value="PRK01130.1"/>
    <property type="match status" value="1"/>
</dbReference>
<dbReference type="FunFam" id="3.20.20.70:FF:000035">
    <property type="entry name" value="Putative N-acetylmannosamine-6-phosphate 2-epimerase"/>
    <property type="match status" value="1"/>
</dbReference>
<keyword evidence="6 7" id="KW-0119">Carbohydrate metabolism</keyword>
<dbReference type="PANTHER" id="PTHR36204:SF1">
    <property type="entry name" value="N-ACETYLMANNOSAMINE-6-PHOSPHATE 2-EPIMERASE-RELATED"/>
    <property type="match status" value="1"/>
</dbReference>